<evidence type="ECO:0000313" key="2">
    <source>
        <dbReference type="EMBL" id="MFC4738417.1"/>
    </source>
</evidence>
<organism evidence="2 3">
    <name type="scientific">Flavobacterium ponti</name>
    <dbReference type="NCBI Taxonomy" id="665133"/>
    <lineage>
        <taxon>Bacteria</taxon>
        <taxon>Pseudomonadati</taxon>
        <taxon>Bacteroidota</taxon>
        <taxon>Flavobacteriia</taxon>
        <taxon>Flavobacteriales</taxon>
        <taxon>Flavobacteriaceae</taxon>
        <taxon>Flavobacterium</taxon>
    </lineage>
</organism>
<evidence type="ECO:0008006" key="4">
    <source>
        <dbReference type="Google" id="ProtNLM"/>
    </source>
</evidence>
<keyword evidence="1" id="KW-0812">Transmembrane</keyword>
<accession>A0ABV9NYJ2</accession>
<comment type="caution">
    <text evidence="2">The sequence shown here is derived from an EMBL/GenBank/DDBJ whole genome shotgun (WGS) entry which is preliminary data.</text>
</comment>
<reference evidence="3" key="1">
    <citation type="journal article" date="2019" name="Int. J. Syst. Evol. Microbiol.">
        <title>The Global Catalogue of Microorganisms (GCM) 10K type strain sequencing project: providing services to taxonomists for standard genome sequencing and annotation.</title>
        <authorList>
            <consortium name="The Broad Institute Genomics Platform"/>
            <consortium name="The Broad Institute Genome Sequencing Center for Infectious Disease"/>
            <person name="Wu L."/>
            <person name="Ma J."/>
        </authorList>
    </citation>
    <scope>NUCLEOTIDE SEQUENCE [LARGE SCALE GENOMIC DNA]</scope>
    <source>
        <strain evidence="3">CCUG 50349</strain>
    </source>
</reference>
<keyword evidence="3" id="KW-1185">Reference proteome</keyword>
<keyword evidence="1" id="KW-1133">Transmembrane helix</keyword>
<gene>
    <name evidence="2" type="ORF">ACFO3U_00265</name>
</gene>
<sequence length="321" mass="37461">MSTNSQDQEIDLGQLSKKIGGFFNNLSNSFFEFIFFIKRKLFILILLFAVGVALAYLADGKKKYKHEISVIPNFKSNDFLYERIEEINFKIREQDSTFFKNLGINNFEDVLSIKIEALPTIYNFINYSDQENNFELIKLMAEDGDINKILIDDITSKNYYHHKISIKTKGTWNRKSLIDPILRYLNDNEYFKDQQKINLKNVEDKIIANDSLIKQIDHIISLLSTDSNGVSSISISKNNSIRDLIDKKDFLISESQNLKSVKLIYSNIVKEESSIMNVRVYVPLILNSKIVFPIILIILYLLCYIFNKKIKKYKLEIKDKE</sequence>
<evidence type="ECO:0000256" key="1">
    <source>
        <dbReference type="SAM" id="Phobius"/>
    </source>
</evidence>
<feature type="transmembrane region" description="Helical" evidence="1">
    <location>
        <begin position="41"/>
        <end position="58"/>
    </location>
</feature>
<feature type="transmembrane region" description="Helical" evidence="1">
    <location>
        <begin position="280"/>
        <end position="306"/>
    </location>
</feature>
<name>A0ABV9NYJ2_9FLAO</name>
<dbReference type="EMBL" id="JBHSGW010000001">
    <property type="protein sequence ID" value="MFC4738417.1"/>
    <property type="molecule type" value="Genomic_DNA"/>
</dbReference>
<protein>
    <recommendedName>
        <fullName evidence="4">Polysaccharide chain length determinant N-terminal domain-containing protein</fullName>
    </recommendedName>
</protein>
<proteinExistence type="predicted"/>
<dbReference type="Proteomes" id="UP001595885">
    <property type="component" value="Unassembled WGS sequence"/>
</dbReference>
<keyword evidence="1" id="KW-0472">Membrane</keyword>
<evidence type="ECO:0000313" key="3">
    <source>
        <dbReference type="Proteomes" id="UP001595885"/>
    </source>
</evidence>
<dbReference type="RefSeq" id="WP_379737315.1">
    <property type="nucleotide sequence ID" value="NZ_JBHSGW010000001.1"/>
</dbReference>